<dbReference type="SUPFAM" id="SSF63829">
    <property type="entry name" value="Calcium-dependent phosphotriesterase"/>
    <property type="match status" value="3"/>
</dbReference>
<dbReference type="CDD" id="cd16917">
    <property type="entry name" value="HATPase_UhpB-NarQ-NarX-like"/>
    <property type="match status" value="1"/>
</dbReference>
<dbReference type="Proteomes" id="UP001501175">
    <property type="component" value="Unassembled WGS sequence"/>
</dbReference>
<dbReference type="PANTHER" id="PTHR43547">
    <property type="entry name" value="TWO-COMPONENT HISTIDINE KINASE"/>
    <property type="match status" value="1"/>
</dbReference>
<dbReference type="SMART" id="SM00387">
    <property type="entry name" value="HATPase_c"/>
    <property type="match status" value="1"/>
</dbReference>
<dbReference type="Gene3D" id="2.60.40.10">
    <property type="entry name" value="Immunoglobulins"/>
    <property type="match status" value="1"/>
</dbReference>
<dbReference type="SUPFAM" id="SSF55874">
    <property type="entry name" value="ATPase domain of HSP90 chaperone/DNA topoisomerase II/histidine kinase"/>
    <property type="match status" value="1"/>
</dbReference>
<gene>
    <name evidence="3" type="ORF">GCM10023189_20230</name>
</gene>
<dbReference type="InterPro" id="IPR003594">
    <property type="entry name" value="HATPase_dom"/>
</dbReference>
<dbReference type="InterPro" id="IPR005467">
    <property type="entry name" value="His_kinase_dom"/>
</dbReference>
<dbReference type="CDD" id="cd00146">
    <property type="entry name" value="PKD"/>
    <property type="match status" value="1"/>
</dbReference>
<accession>A0ABP8MTE7</accession>
<dbReference type="InterPro" id="IPR015943">
    <property type="entry name" value="WD40/YVTN_repeat-like_dom_sf"/>
</dbReference>
<name>A0ABP8MTE7_9BACT</name>
<dbReference type="InterPro" id="IPR013783">
    <property type="entry name" value="Ig-like_fold"/>
</dbReference>
<dbReference type="Gene3D" id="1.20.5.1930">
    <property type="match status" value="1"/>
</dbReference>
<dbReference type="PANTHER" id="PTHR43547:SF2">
    <property type="entry name" value="HYBRID SIGNAL TRANSDUCTION HISTIDINE KINASE C"/>
    <property type="match status" value="1"/>
</dbReference>
<dbReference type="Gene3D" id="3.30.565.10">
    <property type="entry name" value="Histidine kinase-like ATPase, C-terminal domain"/>
    <property type="match status" value="1"/>
</dbReference>
<evidence type="ECO:0000313" key="4">
    <source>
        <dbReference type="Proteomes" id="UP001501175"/>
    </source>
</evidence>
<dbReference type="Pfam" id="PF07730">
    <property type="entry name" value="HisKA_3"/>
    <property type="match status" value="1"/>
</dbReference>
<reference evidence="4" key="1">
    <citation type="journal article" date="2019" name="Int. J. Syst. Evol. Microbiol.">
        <title>The Global Catalogue of Microorganisms (GCM) 10K type strain sequencing project: providing services to taxonomists for standard genome sequencing and annotation.</title>
        <authorList>
            <consortium name="The Broad Institute Genomics Platform"/>
            <consortium name="The Broad Institute Genome Sequencing Center for Infectious Disease"/>
            <person name="Wu L."/>
            <person name="Ma J."/>
        </authorList>
    </citation>
    <scope>NUCLEOTIDE SEQUENCE [LARGE SCALE GENOMIC DNA]</scope>
    <source>
        <strain evidence="4">JCM 17927</strain>
    </source>
</reference>
<dbReference type="Pfam" id="PF02518">
    <property type="entry name" value="HATPase_c"/>
    <property type="match status" value="1"/>
</dbReference>
<dbReference type="Pfam" id="PF07494">
    <property type="entry name" value="Reg_prop"/>
    <property type="match status" value="2"/>
</dbReference>
<evidence type="ECO:0000256" key="1">
    <source>
        <dbReference type="ARBA" id="ARBA00022553"/>
    </source>
</evidence>
<dbReference type="PROSITE" id="PS50109">
    <property type="entry name" value="HIS_KIN"/>
    <property type="match status" value="1"/>
</dbReference>
<organism evidence="3 4">
    <name type="scientific">Nibrella saemangeumensis</name>
    <dbReference type="NCBI Taxonomy" id="1084526"/>
    <lineage>
        <taxon>Bacteria</taxon>
        <taxon>Pseudomonadati</taxon>
        <taxon>Bacteroidota</taxon>
        <taxon>Cytophagia</taxon>
        <taxon>Cytophagales</taxon>
        <taxon>Spirosomataceae</taxon>
        <taxon>Nibrella</taxon>
    </lineage>
</organism>
<keyword evidence="4" id="KW-1185">Reference proteome</keyword>
<dbReference type="InterPro" id="IPR036890">
    <property type="entry name" value="HATPase_C_sf"/>
</dbReference>
<feature type="domain" description="Histidine kinase" evidence="2">
    <location>
        <begin position="811"/>
        <end position="1002"/>
    </location>
</feature>
<keyword evidence="1" id="KW-0597">Phosphoprotein</keyword>
<dbReference type="Gene3D" id="2.130.10.10">
    <property type="entry name" value="YVTN repeat-like/Quinoprotein amine dehydrogenase"/>
    <property type="match status" value="3"/>
</dbReference>
<dbReference type="InterPro" id="IPR011712">
    <property type="entry name" value="Sig_transdc_His_kin_sub3_dim/P"/>
</dbReference>
<evidence type="ECO:0000313" key="3">
    <source>
        <dbReference type="EMBL" id="GAA4454141.1"/>
    </source>
</evidence>
<evidence type="ECO:0000259" key="2">
    <source>
        <dbReference type="PROSITE" id="PS50109"/>
    </source>
</evidence>
<dbReference type="EMBL" id="BAABHD010000024">
    <property type="protein sequence ID" value="GAA4454141.1"/>
    <property type="molecule type" value="Genomic_DNA"/>
</dbReference>
<dbReference type="Pfam" id="PF07495">
    <property type="entry name" value="Y_Y_Y"/>
    <property type="match status" value="1"/>
</dbReference>
<sequence>MSDMLPLRPLFSILLAFYSVGALAQFDDLAFEHYTTDQGLSHDWVNCILKDRQGFLWFGTENGLNRFDGLRFRPFQTGKVDGTLPSSIITALAQDSSGTIWAGTDKGLCLFDPERLQFSVFALTAQPQKEANDPRIYGIALDRTGYAWVTTAHYIYKLHLRTRQVRVFRMLNNPTRAGVLPTVDHQNRLWLFFGGAVFRFDEQTGRYRHYIGRSESSPKDPVLMSSAVYADSKGQLWAPSWNAGLFRYDAAADAFVVVDKRIDLGQSITEDRSAGESFLWIGGGMSSLAQYWPERKQVVSFTYNPAEPFSHNEAKVTAIFSDPQTKITWIATENGIEKYDPNSVRFKRKILPLPADHTQFNDVVAVTEDRFAPNSYWIGVWGNGLYRWNRETDSLTRFTDRNSPLPTSEVFTITQDDQGVLWLGLKGSLTRFDPRKNSWRHYRPFPALPNVNHKILYTYTDERRHLWLGMNYAGLWEFDPATGQFKQWPLPTDGLKRVVINGITQDAQHRIWAVGTAGLYCVDPVRGTVTKQALGAHKNQEVVLNAVCVDRRQRIWVAGEDALMVMNADGQRIRQYRVNHELQGRPTGLTVDRAGHIWVATDNYLHRIDGNTGTIRHFDKSDGLLSNSFGPAFTQNRAGEIFLGTRLGFNYVDPARLTTNQQIPGLAITDIHIANDRRTIPATGNLVIQPDENAVAVQFAALNFSQPYRNQYKYRLVGFDKDWQTTDQPRVSYTNLSPGTYTLQLMASNNDGVWNPKPLELGIDVIPPVEQRWWFRGLLLLVLGGAVYGGVRYRQQQQDKIRRIRDRIATDLHDDMGSTLSSIRIISDVLQRQLTESEPVAGAMLQKISENATHLSESMQDIIWSIKSDNDTLEDVVTRMMEFAVKPLEARQIKLKTHISARFDGTRLNPDQRRTLFLIFKEVVNNAIKYAACTQIDLLISLTGPNLSMVIRDNGIGFDPATVQPGNGLQNLQRRAQDMGGRLQVVSAPAKGTIVELTFKIT</sequence>
<dbReference type="InterPro" id="IPR011123">
    <property type="entry name" value="Y_Y_Y"/>
</dbReference>
<protein>
    <recommendedName>
        <fullName evidence="2">Histidine kinase domain-containing protein</fullName>
    </recommendedName>
</protein>
<comment type="caution">
    <text evidence="3">The sequence shown here is derived from an EMBL/GenBank/DDBJ whole genome shotgun (WGS) entry which is preliminary data.</text>
</comment>
<proteinExistence type="predicted"/>
<dbReference type="InterPro" id="IPR011110">
    <property type="entry name" value="Reg_prop"/>
</dbReference>